<dbReference type="Gene3D" id="2.170.270.10">
    <property type="entry name" value="SET domain"/>
    <property type="match status" value="2"/>
</dbReference>
<keyword evidence="5" id="KW-0949">S-adenosyl-L-methionine</keyword>
<feature type="region of interest" description="Disordered" evidence="8">
    <location>
        <begin position="236"/>
        <end position="272"/>
    </location>
</feature>
<keyword evidence="7" id="KW-0862">Zinc</keyword>
<feature type="domain" description="Pre-SET" evidence="10">
    <location>
        <begin position="2"/>
        <end position="71"/>
    </location>
</feature>
<dbReference type="PROSITE" id="PS50280">
    <property type="entry name" value="SET"/>
    <property type="match status" value="1"/>
</dbReference>
<dbReference type="InterPro" id="IPR001214">
    <property type="entry name" value="SET_dom"/>
</dbReference>
<evidence type="ECO:0000259" key="9">
    <source>
        <dbReference type="PROSITE" id="PS50280"/>
    </source>
</evidence>
<dbReference type="STRING" id="42249.A0A317SSC5"/>
<keyword evidence="12" id="KW-1185">Reference proteome</keyword>
<organism evidence="11 12">
    <name type="scientific">Tuber magnatum</name>
    <name type="common">white Piedmont truffle</name>
    <dbReference type="NCBI Taxonomy" id="42249"/>
    <lineage>
        <taxon>Eukaryota</taxon>
        <taxon>Fungi</taxon>
        <taxon>Dikarya</taxon>
        <taxon>Ascomycota</taxon>
        <taxon>Pezizomycotina</taxon>
        <taxon>Pezizomycetes</taxon>
        <taxon>Pezizales</taxon>
        <taxon>Tuberaceae</taxon>
        <taxon>Tuber</taxon>
    </lineage>
</organism>
<dbReference type="GO" id="GO:0032259">
    <property type="term" value="P:methylation"/>
    <property type="evidence" value="ECO:0007669"/>
    <property type="project" value="UniProtKB-KW"/>
</dbReference>
<evidence type="ECO:0000256" key="8">
    <source>
        <dbReference type="SAM" id="MobiDB-lite"/>
    </source>
</evidence>
<dbReference type="GO" id="GO:0042054">
    <property type="term" value="F:histone methyltransferase activity"/>
    <property type="evidence" value="ECO:0007669"/>
    <property type="project" value="InterPro"/>
</dbReference>
<accession>A0A317SSC5</accession>
<dbReference type="InterPro" id="IPR007728">
    <property type="entry name" value="Pre-SET_dom"/>
</dbReference>
<dbReference type="PANTHER" id="PTHR46223">
    <property type="entry name" value="HISTONE-LYSINE N-METHYLTRANSFERASE SUV39H"/>
    <property type="match status" value="1"/>
</dbReference>
<evidence type="ECO:0000313" key="11">
    <source>
        <dbReference type="EMBL" id="PWW75971.1"/>
    </source>
</evidence>
<feature type="compositionally biased region" description="Polar residues" evidence="8">
    <location>
        <begin position="238"/>
        <end position="247"/>
    </location>
</feature>
<dbReference type="AlphaFoldDB" id="A0A317SSC5"/>
<proteinExistence type="predicted"/>
<keyword evidence="6" id="KW-0479">Metal-binding</keyword>
<name>A0A317SSC5_9PEZI</name>
<dbReference type="GO" id="GO:0005634">
    <property type="term" value="C:nucleus"/>
    <property type="evidence" value="ECO:0007669"/>
    <property type="project" value="InterPro"/>
</dbReference>
<keyword evidence="3" id="KW-0489">Methyltransferase</keyword>
<dbReference type="InterPro" id="IPR050973">
    <property type="entry name" value="H3K9_Histone-Lys_N-MTase"/>
</dbReference>
<feature type="region of interest" description="Disordered" evidence="8">
    <location>
        <begin position="178"/>
        <end position="209"/>
    </location>
</feature>
<evidence type="ECO:0000256" key="7">
    <source>
        <dbReference type="ARBA" id="ARBA00022833"/>
    </source>
</evidence>
<comment type="caution">
    <text evidence="11">The sequence shown here is derived from an EMBL/GenBank/DDBJ whole genome shotgun (WGS) entry which is preliminary data.</text>
</comment>
<protein>
    <submittedName>
        <fullName evidence="11">SET domain-containing protein</fullName>
    </submittedName>
</protein>
<reference evidence="11 12" key="1">
    <citation type="submission" date="2018-03" db="EMBL/GenBank/DDBJ databases">
        <title>Genomes of Pezizomycetes fungi and the evolution of truffles.</title>
        <authorList>
            <person name="Murat C."/>
            <person name="Payen T."/>
            <person name="Noel B."/>
            <person name="Kuo A."/>
            <person name="Martin F.M."/>
        </authorList>
    </citation>
    <scope>NUCLEOTIDE SEQUENCE [LARGE SCALE GENOMIC DNA]</scope>
    <source>
        <strain evidence="11">091103-1</strain>
    </source>
</reference>
<dbReference type="InterPro" id="IPR046341">
    <property type="entry name" value="SET_dom_sf"/>
</dbReference>
<dbReference type="SUPFAM" id="SSF82199">
    <property type="entry name" value="SET domain"/>
    <property type="match status" value="1"/>
</dbReference>
<evidence type="ECO:0000256" key="2">
    <source>
        <dbReference type="ARBA" id="ARBA00022454"/>
    </source>
</evidence>
<feature type="compositionally biased region" description="Basic residues" evidence="8">
    <location>
        <begin position="178"/>
        <end position="194"/>
    </location>
</feature>
<keyword evidence="2" id="KW-0158">Chromosome</keyword>
<comment type="subcellular location">
    <subcellularLocation>
        <location evidence="1">Chromosome</location>
    </subcellularLocation>
</comment>
<sequence length="379" mass="42944">MAGCDCPGGCKPDTCSCNYDYRGLGLEWLEDSGFAYDQNGRVTRPNNIGITECNILCKCSMECQNRVVQRGREVKLQIFMTRECGWGLRTLEPIPKGTYIDSYLGLVITRAEAERREAEYRQSGLSYLFDLDFFEKSNENSMNCGMEKTLEALELIESPETPDSESAETQHPALLQKKRRRATRFGNSRKRRAKGPFTTGNGRGQRNQKEVEALSEYEEIGEFRVKQEKVPFGYEEVGQSSRTATRNHSVERTSEVSAAHNLERSTSTTPEDYRLRSYSLDSKDMGNVTRFSNHSCDPNLDIYSVVTGSHEIFTLALFANRDITAGSELTFSYSGTAGLERAKEKKKQLKNRKNKKGGEDTELFKCRCGTTKCVGYYWN</sequence>
<evidence type="ECO:0000313" key="12">
    <source>
        <dbReference type="Proteomes" id="UP000246991"/>
    </source>
</evidence>
<dbReference type="GO" id="GO:0005694">
    <property type="term" value="C:chromosome"/>
    <property type="evidence" value="ECO:0007669"/>
    <property type="project" value="UniProtKB-SubCell"/>
</dbReference>
<dbReference type="Pfam" id="PF05033">
    <property type="entry name" value="Pre-SET"/>
    <property type="match status" value="1"/>
</dbReference>
<dbReference type="Pfam" id="PF00856">
    <property type="entry name" value="SET"/>
    <property type="match status" value="1"/>
</dbReference>
<dbReference type="GO" id="GO:0008270">
    <property type="term" value="F:zinc ion binding"/>
    <property type="evidence" value="ECO:0007669"/>
    <property type="project" value="InterPro"/>
</dbReference>
<evidence type="ECO:0000259" key="10">
    <source>
        <dbReference type="PROSITE" id="PS50867"/>
    </source>
</evidence>
<dbReference type="PANTHER" id="PTHR46223:SF3">
    <property type="entry name" value="HISTONE-LYSINE N-METHYLTRANSFERASE SET-23"/>
    <property type="match status" value="1"/>
</dbReference>
<evidence type="ECO:0000256" key="5">
    <source>
        <dbReference type="ARBA" id="ARBA00022691"/>
    </source>
</evidence>
<dbReference type="SMART" id="SM00317">
    <property type="entry name" value="SET"/>
    <property type="match status" value="1"/>
</dbReference>
<dbReference type="OrthoDB" id="308383at2759"/>
<evidence type="ECO:0000256" key="3">
    <source>
        <dbReference type="ARBA" id="ARBA00022603"/>
    </source>
</evidence>
<keyword evidence="4" id="KW-0808">Transferase</keyword>
<dbReference type="PROSITE" id="PS50867">
    <property type="entry name" value="PRE_SET"/>
    <property type="match status" value="1"/>
</dbReference>
<evidence type="ECO:0000256" key="4">
    <source>
        <dbReference type="ARBA" id="ARBA00022679"/>
    </source>
</evidence>
<dbReference type="Proteomes" id="UP000246991">
    <property type="component" value="Unassembled WGS sequence"/>
</dbReference>
<feature type="domain" description="SET" evidence="9">
    <location>
        <begin position="74"/>
        <end position="334"/>
    </location>
</feature>
<dbReference type="EMBL" id="PYWC01000039">
    <property type="protein sequence ID" value="PWW75971.1"/>
    <property type="molecule type" value="Genomic_DNA"/>
</dbReference>
<evidence type="ECO:0000256" key="1">
    <source>
        <dbReference type="ARBA" id="ARBA00004286"/>
    </source>
</evidence>
<evidence type="ECO:0000256" key="6">
    <source>
        <dbReference type="ARBA" id="ARBA00022723"/>
    </source>
</evidence>
<gene>
    <name evidence="11" type="ORF">C7212DRAFT_195101</name>
</gene>